<dbReference type="Gene3D" id="3.50.50.60">
    <property type="entry name" value="FAD/NAD(P)-binding domain"/>
    <property type="match status" value="2"/>
</dbReference>
<accession>A0A7Y7E681</accession>
<gene>
    <name evidence="5" type="ORF">HG542_07940</name>
</gene>
<name>A0A7Y7E681_STRMO</name>
<dbReference type="PANTHER" id="PTHR43429">
    <property type="entry name" value="PYRIDINE NUCLEOTIDE-DISULFIDE OXIDOREDUCTASE DOMAIN-CONTAINING"/>
    <property type="match status" value="1"/>
</dbReference>
<evidence type="ECO:0000256" key="3">
    <source>
        <dbReference type="ARBA" id="ARBA00022827"/>
    </source>
</evidence>
<sequence length="394" mass="40082">MTTARIAVVGAGMAAARLAQQLRLHTEALDITLYGQEPHAPYNRALLAGVLTGRYAPDTLTLPAGGATVRTGTEVVALDPAARTLRTATGETAAYDTLVLATGAAPVLPPVPGLFAPGGRELRPGAHVLRTLADCAGIVRDAQAAGRATVIGGGVLGIAAAQALATLGCAVRLVHREPHLLERHLDAQAATIVRRTLEAAGVDVRTGADTTGVPDDGPLLLACGVRPRTRLARAAGLAVRTGIVVDDTLAASAPGVYAIGDCAEHRGTVHGRAEPAWEQADILAARLSGARPRYHGSPDRLRLTAGALEIAAFGASASPGPDTDTLRLSDATRGIHKSLILRDARLVGAALIGDLAAVGEIAEAVGHGQPLLPDPVHLLTGHPPPAFSAEGAPA</sequence>
<keyword evidence="2" id="KW-0285">Flavoprotein</keyword>
<dbReference type="AlphaFoldDB" id="A0A7Y7E681"/>
<dbReference type="InterPro" id="IPR036188">
    <property type="entry name" value="FAD/NAD-bd_sf"/>
</dbReference>
<organism evidence="5 6">
    <name type="scientific">Streptomyces morookaense</name>
    <name type="common">Streptoverticillium morookaense</name>
    <dbReference type="NCBI Taxonomy" id="1970"/>
    <lineage>
        <taxon>Bacteria</taxon>
        <taxon>Bacillati</taxon>
        <taxon>Actinomycetota</taxon>
        <taxon>Actinomycetes</taxon>
        <taxon>Kitasatosporales</taxon>
        <taxon>Streptomycetaceae</taxon>
        <taxon>Streptomyces</taxon>
    </lineage>
</organism>
<reference evidence="5 6" key="1">
    <citation type="submission" date="2020-04" db="EMBL/GenBank/DDBJ databases">
        <title>Draft Genome Sequence of Streptomyces morookaense DSM 40503, an 8-azaguanine-producing strain.</title>
        <authorList>
            <person name="Qi J."/>
            <person name="Gao J.-M."/>
        </authorList>
    </citation>
    <scope>NUCLEOTIDE SEQUENCE [LARGE SCALE GENOMIC DNA]</scope>
    <source>
        <strain evidence="5 6">DSM 40503</strain>
    </source>
</reference>
<dbReference type="Proteomes" id="UP000587462">
    <property type="component" value="Unassembled WGS sequence"/>
</dbReference>
<evidence type="ECO:0000259" key="4">
    <source>
        <dbReference type="Pfam" id="PF07992"/>
    </source>
</evidence>
<dbReference type="PANTHER" id="PTHR43429:SF3">
    <property type="entry name" value="NITRITE REDUCTASE [NAD(P)H]"/>
    <property type="match status" value="1"/>
</dbReference>
<keyword evidence="3" id="KW-0274">FAD</keyword>
<keyword evidence="6" id="KW-1185">Reference proteome</keyword>
<dbReference type="GO" id="GO:0016491">
    <property type="term" value="F:oxidoreductase activity"/>
    <property type="evidence" value="ECO:0007669"/>
    <property type="project" value="InterPro"/>
</dbReference>
<comment type="caution">
    <text evidence="5">The sequence shown here is derived from an EMBL/GenBank/DDBJ whole genome shotgun (WGS) entry which is preliminary data.</text>
</comment>
<dbReference type="Pfam" id="PF07992">
    <property type="entry name" value="Pyr_redox_2"/>
    <property type="match status" value="1"/>
</dbReference>
<dbReference type="InterPro" id="IPR050260">
    <property type="entry name" value="FAD-bd_OxRdtase"/>
</dbReference>
<dbReference type="RefSeq" id="WP_171079387.1">
    <property type="nucleotide sequence ID" value="NZ_BNBU01000001.1"/>
</dbReference>
<protein>
    <submittedName>
        <fullName evidence="5">NAD(P)/FAD-dependent oxidoreductase</fullName>
    </submittedName>
</protein>
<dbReference type="PRINTS" id="PR00368">
    <property type="entry name" value="FADPNR"/>
</dbReference>
<evidence type="ECO:0000256" key="2">
    <source>
        <dbReference type="ARBA" id="ARBA00022630"/>
    </source>
</evidence>
<proteinExistence type="predicted"/>
<dbReference type="InterPro" id="IPR023753">
    <property type="entry name" value="FAD/NAD-binding_dom"/>
</dbReference>
<dbReference type="SUPFAM" id="SSF51905">
    <property type="entry name" value="FAD/NAD(P)-binding domain"/>
    <property type="match status" value="2"/>
</dbReference>
<dbReference type="EMBL" id="JABBXF010000014">
    <property type="protein sequence ID" value="NVK77595.1"/>
    <property type="molecule type" value="Genomic_DNA"/>
</dbReference>
<evidence type="ECO:0000313" key="5">
    <source>
        <dbReference type="EMBL" id="NVK77595.1"/>
    </source>
</evidence>
<comment type="cofactor">
    <cofactor evidence="1">
        <name>FAD</name>
        <dbReference type="ChEBI" id="CHEBI:57692"/>
    </cofactor>
</comment>
<evidence type="ECO:0000313" key="6">
    <source>
        <dbReference type="Proteomes" id="UP000587462"/>
    </source>
</evidence>
<feature type="domain" description="FAD/NAD(P)-binding" evidence="4">
    <location>
        <begin position="5"/>
        <end position="267"/>
    </location>
</feature>
<evidence type="ECO:0000256" key="1">
    <source>
        <dbReference type="ARBA" id="ARBA00001974"/>
    </source>
</evidence>